<dbReference type="InterPro" id="IPR001190">
    <property type="entry name" value="SRCR"/>
</dbReference>
<feature type="disulfide bond" evidence="2">
    <location>
        <begin position="82"/>
        <end position="92"/>
    </location>
</feature>
<dbReference type="PRINTS" id="PR00258">
    <property type="entry name" value="SPERACTRCPTR"/>
</dbReference>
<dbReference type="EMBL" id="CP111013">
    <property type="protein sequence ID" value="WAQ95352.1"/>
    <property type="molecule type" value="Genomic_DNA"/>
</dbReference>
<evidence type="ECO:0000256" key="1">
    <source>
        <dbReference type="ARBA" id="ARBA00023157"/>
    </source>
</evidence>
<evidence type="ECO:0000313" key="5">
    <source>
        <dbReference type="Proteomes" id="UP001164746"/>
    </source>
</evidence>
<keyword evidence="5" id="KW-1185">Reference proteome</keyword>
<name>A0ABY7DCG2_MYAAR</name>
<dbReference type="PANTHER" id="PTHR48071:SF18">
    <property type="entry name" value="DELETED IN MALIGNANT BRAIN TUMORS 1 PROTEIN-RELATED"/>
    <property type="match status" value="1"/>
</dbReference>
<dbReference type="PROSITE" id="PS50287">
    <property type="entry name" value="SRCR_2"/>
    <property type="match status" value="2"/>
</dbReference>
<dbReference type="PANTHER" id="PTHR48071">
    <property type="entry name" value="SRCR DOMAIN-CONTAINING PROTEIN"/>
    <property type="match status" value="1"/>
</dbReference>
<gene>
    <name evidence="4" type="ORF">MAR_028042</name>
</gene>
<feature type="non-terminal residue" evidence="4">
    <location>
        <position position="228"/>
    </location>
</feature>
<proteinExistence type="predicted"/>
<dbReference type="Pfam" id="PF00530">
    <property type="entry name" value="SRCR"/>
    <property type="match status" value="2"/>
</dbReference>
<comment type="caution">
    <text evidence="2">Lacks conserved residue(s) required for the propagation of feature annotation.</text>
</comment>
<feature type="disulfide bond" evidence="2">
    <location>
        <begin position="193"/>
        <end position="203"/>
    </location>
</feature>
<dbReference type="InterPro" id="IPR036772">
    <property type="entry name" value="SRCR-like_dom_sf"/>
</dbReference>
<dbReference type="Proteomes" id="UP001164746">
    <property type="component" value="Chromosome 2"/>
</dbReference>
<organism evidence="4 5">
    <name type="scientific">Mya arenaria</name>
    <name type="common">Soft-shell clam</name>
    <dbReference type="NCBI Taxonomy" id="6604"/>
    <lineage>
        <taxon>Eukaryota</taxon>
        <taxon>Metazoa</taxon>
        <taxon>Spiralia</taxon>
        <taxon>Lophotrochozoa</taxon>
        <taxon>Mollusca</taxon>
        <taxon>Bivalvia</taxon>
        <taxon>Autobranchia</taxon>
        <taxon>Heteroconchia</taxon>
        <taxon>Euheterodonta</taxon>
        <taxon>Imparidentia</taxon>
        <taxon>Neoheterodontei</taxon>
        <taxon>Myida</taxon>
        <taxon>Myoidea</taxon>
        <taxon>Myidae</taxon>
        <taxon>Mya</taxon>
    </lineage>
</organism>
<dbReference type="SMART" id="SM00202">
    <property type="entry name" value="SR"/>
    <property type="match status" value="2"/>
</dbReference>
<evidence type="ECO:0000313" key="4">
    <source>
        <dbReference type="EMBL" id="WAQ95352.1"/>
    </source>
</evidence>
<feature type="domain" description="SRCR" evidence="3">
    <location>
        <begin position="21"/>
        <end position="118"/>
    </location>
</feature>
<feature type="domain" description="SRCR" evidence="3">
    <location>
        <begin position="122"/>
        <end position="228"/>
    </location>
</feature>
<dbReference type="SUPFAM" id="SSF56487">
    <property type="entry name" value="SRCR-like"/>
    <property type="match status" value="2"/>
</dbReference>
<sequence length="228" mass="25569">MTQMQYAALLEHQQTGPYTPIRLTGSSNSTGTVEAFYDGSWRTFCSSNFGYKEAAVICRRLNFKVGEPVSYYGRGFLYNLQCTGTETDITECGNPNHWDNGYWYCNSGSDRKAGVQCSNDRVRLQNGINKYQGRVEFLYYGVWGTVCSQHFDKYDAQVICRLAHVPGNQTATIYEQSRYGSGSGSLIVEDLKCNGTEDDLDECDSFPWSEESAQPPCNIHDFDVGVSC</sequence>
<accession>A0ABY7DCG2</accession>
<evidence type="ECO:0000259" key="3">
    <source>
        <dbReference type="PROSITE" id="PS50287"/>
    </source>
</evidence>
<protein>
    <submittedName>
        <fullName evidence="4">NETR-like protein</fullName>
    </submittedName>
</protein>
<reference evidence="4" key="1">
    <citation type="submission" date="2022-11" db="EMBL/GenBank/DDBJ databases">
        <title>Centuries of genome instability and evolution in soft-shell clam transmissible cancer (bioRxiv).</title>
        <authorList>
            <person name="Hart S.F.M."/>
            <person name="Yonemitsu M.A."/>
            <person name="Giersch R.M."/>
            <person name="Beal B.F."/>
            <person name="Arriagada G."/>
            <person name="Davis B.W."/>
            <person name="Ostrander E.A."/>
            <person name="Goff S.P."/>
            <person name="Metzger M.J."/>
        </authorList>
    </citation>
    <scope>NUCLEOTIDE SEQUENCE</scope>
    <source>
        <strain evidence="4">MELC-2E11</strain>
        <tissue evidence="4">Siphon/mantle</tissue>
    </source>
</reference>
<keyword evidence="1 2" id="KW-1015">Disulfide bond</keyword>
<dbReference type="Gene3D" id="3.10.250.10">
    <property type="entry name" value="SRCR-like domain"/>
    <property type="match status" value="2"/>
</dbReference>
<evidence type="ECO:0000256" key="2">
    <source>
        <dbReference type="PROSITE-ProRule" id="PRU00196"/>
    </source>
</evidence>